<gene>
    <name evidence="1" type="ORF">Gaeavirus7_4</name>
</gene>
<dbReference type="EMBL" id="MK072205">
    <property type="protein sequence ID" value="AYV80047.1"/>
    <property type="molecule type" value="Genomic_DNA"/>
</dbReference>
<organism evidence="1">
    <name type="scientific">Gaeavirus sp</name>
    <dbReference type="NCBI Taxonomy" id="2487767"/>
    <lineage>
        <taxon>Viruses</taxon>
        <taxon>Varidnaviria</taxon>
        <taxon>Bamfordvirae</taxon>
        <taxon>Nucleocytoviricota</taxon>
        <taxon>Megaviricetes</taxon>
        <taxon>Imitervirales</taxon>
        <taxon>Mimiviridae</taxon>
        <taxon>Klosneuvirinae</taxon>
    </lineage>
</organism>
<accession>A0A3G4ZYQ1</accession>
<proteinExistence type="predicted"/>
<reference evidence="1" key="1">
    <citation type="submission" date="2018-10" db="EMBL/GenBank/DDBJ databases">
        <title>Hidden diversity of soil giant viruses.</title>
        <authorList>
            <person name="Schulz F."/>
            <person name="Alteio L."/>
            <person name="Goudeau D."/>
            <person name="Ryan E.M."/>
            <person name="Malmstrom R.R."/>
            <person name="Blanchard J."/>
            <person name="Woyke T."/>
        </authorList>
    </citation>
    <scope>NUCLEOTIDE SEQUENCE</scope>
    <source>
        <strain evidence="1">GAV1</strain>
    </source>
</reference>
<protein>
    <submittedName>
        <fullName evidence="1">Uncharacterized protein</fullName>
    </submittedName>
</protein>
<name>A0A3G4ZYQ1_9VIRU</name>
<sequence length="46" mass="5432">MNVDEYVVIKFPNIDCAYIDDNYYCIDWGSNLIYSYKINVSLPSIF</sequence>
<evidence type="ECO:0000313" key="1">
    <source>
        <dbReference type="EMBL" id="AYV80047.1"/>
    </source>
</evidence>